<feature type="compositionally biased region" description="Low complexity" evidence="4">
    <location>
        <begin position="41"/>
        <end position="57"/>
    </location>
</feature>
<organism evidence="6 7">
    <name type="scientific">Merops nubicus</name>
    <name type="common">Northern carmine bee-eater</name>
    <dbReference type="NCBI Taxonomy" id="57421"/>
    <lineage>
        <taxon>Eukaryota</taxon>
        <taxon>Metazoa</taxon>
        <taxon>Chordata</taxon>
        <taxon>Craniata</taxon>
        <taxon>Vertebrata</taxon>
        <taxon>Euteleostomi</taxon>
        <taxon>Archelosauria</taxon>
        <taxon>Archosauria</taxon>
        <taxon>Dinosauria</taxon>
        <taxon>Saurischia</taxon>
        <taxon>Theropoda</taxon>
        <taxon>Coelurosauria</taxon>
        <taxon>Aves</taxon>
        <taxon>Neognathae</taxon>
        <taxon>Neoaves</taxon>
        <taxon>Telluraves</taxon>
        <taxon>Coraciimorphae</taxon>
        <taxon>Coraciiformes</taxon>
        <taxon>Meropidae</taxon>
        <taxon>Merops</taxon>
    </lineage>
</organism>
<dbReference type="SMART" id="SM00326">
    <property type="entry name" value="SH3"/>
    <property type="match status" value="1"/>
</dbReference>
<feature type="compositionally biased region" description="Polar residues" evidence="4">
    <location>
        <begin position="150"/>
        <end position="160"/>
    </location>
</feature>
<feature type="compositionally biased region" description="Basic and acidic residues" evidence="4">
    <location>
        <begin position="465"/>
        <end position="500"/>
    </location>
</feature>
<feature type="compositionally biased region" description="Basic and acidic residues" evidence="4">
    <location>
        <begin position="725"/>
        <end position="743"/>
    </location>
</feature>
<reference evidence="6 7" key="1">
    <citation type="submission" date="2014-04" db="EMBL/GenBank/DDBJ databases">
        <title>Genome evolution of avian class.</title>
        <authorList>
            <person name="Zhang G."/>
            <person name="Li C."/>
        </authorList>
    </citation>
    <scope>NUCLEOTIDE SEQUENCE [LARGE SCALE GENOMIC DNA]</scope>
    <source>
        <strain evidence="6">BGI_N331</strain>
    </source>
</reference>
<proteinExistence type="predicted"/>
<protein>
    <submittedName>
        <fullName evidence="6">FYN-binding protein</fullName>
    </submittedName>
</protein>
<sequence>MAKCNATSSSTENVSGNSQPFKYPVQLIHAELQTRKGALESSANQQNPPSSSGPGTSHKPVHPEPSLEVKPPDDNQKVECLQPSYLKTVAQQFGVHLQPSDRKGYGNAGCTKPPAKASGSGKEEPKSLHPKPSGSKFLKPAPHERGKQLWQKNLNSNSAPEDSVAKPADSEVAKEEFVSAVQENEPEPSSSKSHLGQRSSLKCKVSRNKYTPNTKVLEKSLPSPRPNKHPFKATKEMDESSECAAGAAGSHFSSRVLKPTSHWSSSLQDAPQTGKDLREKGETDNLKGIFPKKTVQEESGSSPKLPAMNTVPAAGKPSGGSQEKEDRGSGVPRRKALLPLFKLGQPPEKPSRPPSVDLAKFRKAIQKDRPQDQLVKQRAPSSAALFRPVPPSQVAVQLPPPPRASHPPTQYLAAPSLPPRKANPSSGTISRDNEENYDDVEFLSQGHGNTEGGQESDGEMYEDINDIRSSKGKEKKQDKGERKRMDQEKKEQKEKEKKDQEIRKKFKLTGSIQVLHHARACADHKGGKNELTVKQGDEIEIIRLTNNPEGKWLGRIKGCYGYIKTTMVEIDYDSLRKKQPSVRAAVKHADSDQEVYDDVGEQSSISSQRADQSGAGRMFPPPPSDQEMYDMIDGGDAVSRSVSQDEDRSIWSWGILKRLKVKVVKKKSVREKTSKDNGAEDNGDLLMSLTTRQFEKDHGDDVYDDVDSSDFPPPPPELNAPKPASLEKHTSTAKETQKRKNIEKEEKEFRKKFKFDGEIKVLYSTTTVQDLPQRRRGSKDLDIKPGESLEIIESTDDTKVLCRNEDGK</sequence>
<dbReference type="AlphaFoldDB" id="A0A091QHA9"/>
<dbReference type="InterPro" id="IPR043443">
    <property type="entry name" value="FYB1/2-like"/>
</dbReference>
<evidence type="ECO:0000259" key="5">
    <source>
        <dbReference type="PROSITE" id="PS50002"/>
    </source>
</evidence>
<name>A0A091QHA9_MERNU</name>
<dbReference type="SUPFAM" id="SSF50044">
    <property type="entry name" value="SH3-domain"/>
    <property type="match status" value="2"/>
</dbReference>
<dbReference type="Proteomes" id="UP000052967">
    <property type="component" value="Unassembled WGS sequence"/>
</dbReference>
<keyword evidence="7" id="KW-1185">Reference proteome</keyword>
<feature type="region of interest" description="Disordered" evidence="4">
    <location>
        <begin position="32"/>
        <end position="82"/>
    </location>
</feature>
<accession>A0A091QHA9</accession>
<gene>
    <name evidence="6" type="ORF">N331_12828</name>
</gene>
<dbReference type="PROSITE" id="PS50002">
    <property type="entry name" value="SH3"/>
    <property type="match status" value="1"/>
</dbReference>
<keyword evidence="2" id="KW-0597">Phosphoprotein</keyword>
<dbReference type="GO" id="GO:0072659">
    <property type="term" value="P:protein localization to plasma membrane"/>
    <property type="evidence" value="ECO:0007669"/>
    <property type="project" value="TreeGrafter"/>
</dbReference>
<dbReference type="InterPro" id="IPR001452">
    <property type="entry name" value="SH3_domain"/>
</dbReference>
<feature type="compositionally biased region" description="Basic and acidic residues" evidence="4">
    <location>
        <begin position="168"/>
        <end position="177"/>
    </location>
</feature>
<feature type="region of interest" description="Disordered" evidence="4">
    <location>
        <begin position="1"/>
        <end position="20"/>
    </location>
</feature>
<feature type="compositionally biased region" description="Polar residues" evidence="4">
    <location>
        <begin position="261"/>
        <end position="271"/>
    </location>
</feature>
<feature type="region of interest" description="Disordered" evidence="4">
    <location>
        <begin position="665"/>
        <end position="743"/>
    </location>
</feature>
<feature type="compositionally biased region" description="Polar residues" evidence="4">
    <location>
        <begin position="601"/>
        <end position="611"/>
    </location>
</feature>
<evidence type="ECO:0000256" key="4">
    <source>
        <dbReference type="SAM" id="MobiDB-lite"/>
    </source>
</evidence>
<evidence type="ECO:0000256" key="2">
    <source>
        <dbReference type="ARBA" id="ARBA00022553"/>
    </source>
</evidence>
<feature type="compositionally biased region" description="Basic and acidic residues" evidence="4">
    <location>
        <begin position="61"/>
        <end position="77"/>
    </location>
</feature>
<evidence type="ECO:0000313" key="7">
    <source>
        <dbReference type="Proteomes" id="UP000052967"/>
    </source>
</evidence>
<feature type="non-terminal residue" evidence="6">
    <location>
        <position position="808"/>
    </location>
</feature>
<dbReference type="InterPro" id="IPR029294">
    <property type="entry name" value="hSH3"/>
</dbReference>
<feature type="compositionally biased region" description="Acidic residues" evidence="4">
    <location>
        <begin position="454"/>
        <end position="464"/>
    </location>
</feature>
<dbReference type="PANTHER" id="PTHR16830">
    <property type="entry name" value="SH2 CONTAINING ADAPTOR PRAM-1 RELATED"/>
    <property type="match status" value="1"/>
</dbReference>
<dbReference type="FunFam" id="2.30.30.40:FF:000133">
    <property type="entry name" value="FYN-binding protein-like isoform X2"/>
    <property type="match status" value="1"/>
</dbReference>
<dbReference type="EMBL" id="KK699222">
    <property type="protein sequence ID" value="KFQ26206.1"/>
    <property type="molecule type" value="Genomic_DNA"/>
</dbReference>
<dbReference type="Pfam" id="PF14603">
    <property type="entry name" value="hSH3"/>
    <property type="match status" value="2"/>
</dbReference>
<evidence type="ECO:0000313" key="6">
    <source>
        <dbReference type="EMBL" id="KFQ26206.1"/>
    </source>
</evidence>
<feature type="region of interest" description="Disordered" evidence="4">
    <location>
        <begin position="97"/>
        <end position="500"/>
    </location>
</feature>
<keyword evidence="1 3" id="KW-0728">SH3 domain</keyword>
<evidence type="ECO:0000256" key="1">
    <source>
        <dbReference type="ARBA" id="ARBA00022443"/>
    </source>
</evidence>
<evidence type="ECO:0000256" key="3">
    <source>
        <dbReference type="PROSITE-ProRule" id="PRU00192"/>
    </source>
</evidence>
<dbReference type="PANTHER" id="PTHR16830:SF13">
    <property type="entry name" value="FYN-BINDING PROTEIN 1"/>
    <property type="match status" value="1"/>
</dbReference>
<dbReference type="Gene3D" id="2.30.30.40">
    <property type="entry name" value="SH3 Domains"/>
    <property type="match status" value="2"/>
</dbReference>
<dbReference type="InterPro" id="IPR036028">
    <property type="entry name" value="SH3-like_dom_sf"/>
</dbReference>
<feature type="compositionally biased region" description="Basic and acidic residues" evidence="4">
    <location>
        <begin position="275"/>
        <end position="285"/>
    </location>
</feature>
<feature type="region of interest" description="Disordered" evidence="4">
    <location>
        <begin position="586"/>
        <end position="631"/>
    </location>
</feature>
<feature type="compositionally biased region" description="Polar residues" evidence="4">
    <location>
        <begin position="187"/>
        <end position="200"/>
    </location>
</feature>
<dbReference type="GO" id="GO:0007229">
    <property type="term" value="P:integrin-mediated signaling pathway"/>
    <property type="evidence" value="ECO:0007669"/>
    <property type="project" value="InterPro"/>
</dbReference>
<dbReference type="GO" id="GO:0005886">
    <property type="term" value="C:plasma membrane"/>
    <property type="evidence" value="ECO:0007669"/>
    <property type="project" value="InterPro"/>
</dbReference>
<feature type="domain" description="SH3" evidence="5">
    <location>
        <begin position="513"/>
        <end position="573"/>
    </location>
</feature>
<dbReference type="GO" id="GO:0050852">
    <property type="term" value="P:T cell receptor signaling pathway"/>
    <property type="evidence" value="ECO:0007669"/>
    <property type="project" value="TreeGrafter"/>
</dbReference>